<evidence type="ECO:0000256" key="1">
    <source>
        <dbReference type="SAM" id="MobiDB-lite"/>
    </source>
</evidence>
<dbReference type="EMBL" id="BBJU01000022">
    <property type="protein sequence ID" value="GAK71886.1"/>
    <property type="molecule type" value="Genomic_DNA"/>
</dbReference>
<dbReference type="GO" id="GO:0019867">
    <property type="term" value="C:outer membrane"/>
    <property type="evidence" value="ECO:0007669"/>
    <property type="project" value="InterPro"/>
</dbReference>
<dbReference type="InterPro" id="IPR005546">
    <property type="entry name" value="Autotransporte_beta"/>
</dbReference>
<accession>A0A081CYZ0</accession>
<dbReference type="RefSeq" id="WP_131367804.1">
    <property type="nucleotide sequence ID" value="NZ_BBJU01000022.1"/>
</dbReference>
<dbReference type="Gene3D" id="2.40.128.130">
    <property type="entry name" value="Autotransporter beta-domain"/>
    <property type="match status" value="1"/>
</dbReference>
<dbReference type="eggNOG" id="COG4625">
    <property type="taxonomic scope" value="Bacteria"/>
</dbReference>
<evidence type="ECO:0000313" key="4">
    <source>
        <dbReference type="Proteomes" id="UP000028701"/>
    </source>
</evidence>
<gene>
    <name evidence="3" type="ORF">RRU01S_22_00190</name>
</gene>
<dbReference type="OrthoDB" id="9804931at2"/>
<comment type="caution">
    <text evidence="3">The sequence shown here is derived from an EMBL/GenBank/DDBJ whole genome shotgun (WGS) entry which is preliminary data.</text>
</comment>
<dbReference type="SMART" id="SM00869">
    <property type="entry name" value="Autotransporter"/>
    <property type="match status" value="1"/>
</dbReference>
<dbReference type="SUPFAM" id="SSF103515">
    <property type="entry name" value="Autotransporter"/>
    <property type="match status" value="1"/>
</dbReference>
<dbReference type="NCBIfam" id="TIGR01414">
    <property type="entry name" value="autotrans_barl"/>
    <property type="match status" value="1"/>
</dbReference>
<dbReference type="Proteomes" id="UP000028701">
    <property type="component" value="Unassembled WGS sequence"/>
</dbReference>
<evidence type="ECO:0000313" key="3">
    <source>
        <dbReference type="EMBL" id="GAK71886.1"/>
    </source>
</evidence>
<sequence>MTPKSKNGSLYQALSTSTALTVTRRAAVFIPASLALFTSTAMSQDARDFIHDNGSTTISTDQVFEDDFIVGLNNKGVSLDINNGAKVLVNNRVVIAGVDGSQSTVTVSGPGSELNVRRTNSVLGNLLTIGGGCNGYSLMCVTGGDGTLIIENGGKVDAREVHLAEGMESRGTLLVTGVGSVLTTDTFTSAQSGDEADSITVENGGSILTNYAGIGLRNAPGGTSAINVRGQGSNWTNTGTFDLSGSMAVSDGGTFATSTASLDTHAELIVSGAASTINVSDNIEIEDDGHVVVAQGGSLNVANSIDIGNSGYLVIGGQIDTDSLAGEPKIINTQAAGKINTEALVDFGKSGTGRVVFNHSDTAYEFSNKIVGDGSIVSLAGETILTGDLTGFASFDSYAGGVIVDGNSRLVIKGDLGTAIADDDTVSPDRTNFSVRNGTLVIGGQTGQIVTNFLGSEIYTSRVDVWGDTLNSANDGTSVTGKYGRLAGFGTVGTTRVDKGASISPGDIGNPLGTIKVRGDLDFIDGSVYEVDVAANGDSDRIEVETLKQYAGFDANSDPITVDGLGRTTIGNDTAVHVTALDAATSYQSGQTYTILTSQGGITGSFAEAISKSAFLDVALDQKEKEIDLRISVKDTGAPPPTNPNPEPPTNPAPEPPTNPNPEPPTNPNPEPPTNPAPEPPTNPGAGLFDSVADTSNQVAVARSLNTLQQSGESLALYNRLLLLSADEARGAFDQLSGEAHAAVKSGLVSSNHFIRDAANDRLRAASGDVAAKPVPVSNYWDNGRWMKEDPMAAILPKPLDPAWSAWGQAFGSWSSLDADSGRAKTDVATGGFVTGIDTLVDQEVRLGAFASYSRSNFEVDDRTSSGDSDNYSFGIYGSKEWGPLAVRTGAAYTVHRISTDRFVNFPGLSQQLKADYDAASFQVYGEVGYEVQTTVAAFEPFLNVAHVNLRTDAFSENGGSAALSVQKDTTNTTFTTLGLRTSSDFSLGGVLTKASGTVGWRHAFGDTDPSSRMSFAGSDSFVVDGAAVSQNALVVQVGLDFALSADATFGVSYNGEYGGDGVNSGVDAKLSVQF</sequence>
<evidence type="ECO:0000259" key="2">
    <source>
        <dbReference type="PROSITE" id="PS51208"/>
    </source>
</evidence>
<dbReference type="PROSITE" id="PS51208">
    <property type="entry name" value="AUTOTRANSPORTER"/>
    <property type="match status" value="1"/>
</dbReference>
<organism evidence="3 4">
    <name type="scientific">Agrobacterium rubi TR3 = NBRC 13261</name>
    <dbReference type="NCBI Taxonomy" id="1368415"/>
    <lineage>
        <taxon>Bacteria</taxon>
        <taxon>Pseudomonadati</taxon>
        <taxon>Pseudomonadota</taxon>
        <taxon>Alphaproteobacteria</taxon>
        <taxon>Hyphomicrobiales</taxon>
        <taxon>Rhizobiaceae</taxon>
        <taxon>Rhizobium/Agrobacterium group</taxon>
        <taxon>Agrobacterium</taxon>
    </lineage>
</organism>
<dbReference type="InterPro" id="IPR006315">
    <property type="entry name" value="OM_autotransptr_brl_dom"/>
</dbReference>
<dbReference type="Pfam" id="PF03797">
    <property type="entry name" value="Autotransporter"/>
    <property type="match status" value="1"/>
</dbReference>
<reference evidence="3 4" key="1">
    <citation type="submission" date="2014-08" db="EMBL/GenBank/DDBJ databases">
        <title>Whole genome shotgun sequence of Rhizobium rubi NBRC 13261.</title>
        <authorList>
            <person name="Katano-Makiyama Y."/>
            <person name="Hosoyama A."/>
            <person name="Hashimoto M."/>
            <person name="Hosoyama Y."/>
            <person name="Noguchi M."/>
            <person name="Tsuchikane K."/>
            <person name="Uohara A."/>
            <person name="Ohji S."/>
            <person name="Ichikawa N."/>
            <person name="Kimura A."/>
            <person name="Yamazoe A."/>
            <person name="Fujita N."/>
        </authorList>
    </citation>
    <scope>NUCLEOTIDE SEQUENCE [LARGE SCALE GENOMIC DNA]</scope>
    <source>
        <strain evidence="3 4">NBRC 13261</strain>
    </source>
</reference>
<feature type="domain" description="Autotransporter" evidence="2">
    <location>
        <begin position="799"/>
        <end position="1075"/>
    </location>
</feature>
<feature type="region of interest" description="Disordered" evidence="1">
    <location>
        <begin position="629"/>
        <end position="691"/>
    </location>
</feature>
<dbReference type="AlphaFoldDB" id="A0A081CYZ0"/>
<name>A0A081CYZ0_9HYPH</name>
<dbReference type="InterPro" id="IPR036709">
    <property type="entry name" value="Autotransporte_beta_dom_sf"/>
</dbReference>
<protein>
    <recommendedName>
        <fullName evidence="2">Autotransporter domain-containing protein</fullName>
    </recommendedName>
</protein>
<proteinExistence type="predicted"/>
<feature type="compositionally biased region" description="Pro residues" evidence="1">
    <location>
        <begin position="638"/>
        <end position="683"/>
    </location>
</feature>